<dbReference type="PANTHER" id="PTHR47765">
    <property type="entry name" value="3'-5' EXONUCLEASE DOMAIN-CONTAINING PROTEIN"/>
    <property type="match status" value="1"/>
</dbReference>
<feature type="compositionally biased region" description="Basic residues" evidence="1">
    <location>
        <begin position="140"/>
        <end position="152"/>
    </location>
</feature>
<sequence>TPETHTPDTPDTDTEHAGKAHLGEHQTTDTWEEVNSSMHKEVVDIKRDEPSSTQRRTYRTQSTDEVISNTTKQENTSHTSIMTKQENTTSNTCNTTKHENTKSNERDEPSNTQQRTCGTPPTETAQTTIKPMTRKERKLEKKRQKELKKKRQKLKNIRIDTMGSNGLQACVDVMLGLYMSKENQCSDWSTRPLRTEQLRYAAMDSALLIPL</sequence>
<feature type="compositionally biased region" description="Basic and acidic residues" evidence="1">
    <location>
        <begin position="38"/>
        <end position="50"/>
    </location>
</feature>
<evidence type="ECO:0000259" key="2">
    <source>
        <dbReference type="Pfam" id="PF01612"/>
    </source>
</evidence>
<dbReference type="GeneID" id="25916429"/>
<dbReference type="GO" id="GO:0006139">
    <property type="term" value="P:nucleobase-containing compound metabolic process"/>
    <property type="evidence" value="ECO:0007669"/>
    <property type="project" value="InterPro"/>
</dbReference>
<dbReference type="InterPro" id="IPR012337">
    <property type="entry name" value="RNaseH-like_sf"/>
</dbReference>
<feature type="non-terminal residue" evidence="3">
    <location>
        <position position="211"/>
    </location>
</feature>
<feature type="compositionally biased region" description="Polar residues" evidence="1">
    <location>
        <begin position="64"/>
        <end position="95"/>
    </location>
</feature>
<feature type="domain" description="3'-5' exonuclease" evidence="2">
    <location>
        <begin position="165"/>
        <end position="211"/>
    </location>
</feature>
<feature type="non-terminal residue" evidence="3">
    <location>
        <position position="1"/>
    </location>
</feature>
<organism evidence="3 4">
    <name type="scientific">Sphaeroforma arctica JP610</name>
    <dbReference type="NCBI Taxonomy" id="667725"/>
    <lineage>
        <taxon>Eukaryota</taxon>
        <taxon>Ichthyosporea</taxon>
        <taxon>Ichthyophonida</taxon>
        <taxon>Sphaeroforma</taxon>
    </lineage>
</organism>
<reference evidence="3 4" key="1">
    <citation type="submission" date="2011-02" db="EMBL/GenBank/DDBJ databases">
        <title>The Genome Sequence of Sphaeroforma arctica JP610.</title>
        <authorList>
            <consortium name="The Broad Institute Genome Sequencing Platform"/>
            <person name="Russ C."/>
            <person name="Cuomo C."/>
            <person name="Young S.K."/>
            <person name="Zeng Q."/>
            <person name="Gargeya S."/>
            <person name="Alvarado L."/>
            <person name="Berlin A."/>
            <person name="Chapman S.B."/>
            <person name="Chen Z."/>
            <person name="Freedman E."/>
            <person name="Gellesch M."/>
            <person name="Goldberg J."/>
            <person name="Griggs A."/>
            <person name="Gujja S."/>
            <person name="Heilman E."/>
            <person name="Heiman D."/>
            <person name="Howarth C."/>
            <person name="Mehta T."/>
            <person name="Neiman D."/>
            <person name="Pearson M."/>
            <person name="Roberts A."/>
            <person name="Saif S."/>
            <person name="Shea T."/>
            <person name="Shenoy N."/>
            <person name="Sisk P."/>
            <person name="Stolte C."/>
            <person name="Sykes S."/>
            <person name="White J."/>
            <person name="Yandava C."/>
            <person name="Burger G."/>
            <person name="Gray M.W."/>
            <person name="Holland P.W.H."/>
            <person name="King N."/>
            <person name="Lang F.B.F."/>
            <person name="Roger A.J."/>
            <person name="Ruiz-Trillo I."/>
            <person name="Haas B."/>
            <person name="Nusbaum C."/>
            <person name="Birren B."/>
        </authorList>
    </citation>
    <scope>NUCLEOTIDE SEQUENCE [LARGE SCALE GENOMIC DNA]</scope>
    <source>
        <strain evidence="3 4">JP610</strain>
    </source>
</reference>
<dbReference type="PANTHER" id="PTHR47765:SF2">
    <property type="entry name" value="EXONUCLEASE MUT-7 HOMOLOG"/>
    <property type="match status" value="1"/>
</dbReference>
<keyword evidence="4" id="KW-1185">Reference proteome</keyword>
<feature type="compositionally biased region" description="Polar residues" evidence="1">
    <location>
        <begin position="110"/>
        <end position="130"/>
    </location>
</feature>
<evidence type="ECO:0000256" key="1">
    <source>
        <dbReference type="SAM" id="MobiDB-lite"/>
    </source>
</evidence>
<dbReference type="AlphaFoldDB" id="A0A0L0F493"/>
<feature type="compositionally biased region" description="Basic and acidic residues" evidence="1">
    <location>
        <begin position="96"/>
        <end position="109"/>
    </location>
</feature>
<accession>A0A0L0F493</accession>
<dbReference type="Gene3D" id="3.30.420.10">
    <property type="entry name" value="Ribonuclease H-like superfamily/Ribonuclease H"/>
    <property type="match status" value="1"/>
</dbReference>
<name>A0A0L0F493_9EUKA</name>
<proteinExistence type="predicted"/>
<feature type="compositionally biased region" description="Basic and acidic residues" evidence="1">
    <location>
        <begin position="1"/>
        <end position="27"/>
    </location>
</feature>
<feature type="compositionally biased region" description="Low complexity" evidence="1">
    <location>
        <begin position="51"/>
        <end position="63"/>
    </location>
</feature>
<dbReference type="InterPro" id="IPR052408">
    <property type="entry name" value="Exonuclease_MUT-7-like"/>
</dbReference>
<protein>
    <recommendedName>
        <fullName evidence="2">3'-5' exonuclease domain-containing protein</fullName>
    </recommendedName>
</protein>
<dbReference type="OrthoDB" id="18193at2759"/>
<dbReference type="GO" id="GO:0003676">
    <property type="term" value="F:nucleic acid binding"/>
    <property type="evidence" value="ECO:0007669"/>
    <property type="project" value="InterPro"/>
</dbReference>
<dbReference type="Pfam" id="PF01612">
    <property type="entry name" value="DNA_pol_A_exo1"/>
    <property type="match status" value="1"/>
</dbReference>
<dbReference type="RefSeq" id="XP_014145437.1">
    <property type="nucleotide sequence ID" value="XM_014289962.1"/>
</dbReference>
<evidence type="ECO:0000313" key="4">
    <source>
        <dbReference type="Proteomes" id="UP000054560"/>
    </source>
</evidence>
<dbReference type="EMBL" id="KQ248587">
    <property type="protein sequence ID" value="KNC71535.1"/>
    <property type="molecule type" value="Genomic_DNA"/>
</dbReference>
<dbReference type="InterPro" id="IPR036397">
    <property type="entry name" value="RNaseH_sf"/>
</dbReference>
<dbReference type="InterPro" id="IPR002562">
    <property type="entry name" value="3'-5'_exonuclease_dom"/>
</dbReference>
<dbReference type="SUPFAM" id="SSF53098">
    <property type="entry name" value="Ribonuclease H-like"/>
    <property type="match status" value="1"/>
</dbReference>
<gene>
    <name evidence="3" type="ORF">SARC_15925</name>
</gene>
<dbReference type="GO" id="GO:0008408">
    <property type="term" value="F:3'-5' exonuclease activity"/>
    <property type="evidence" value="ECO:0007669"/>
    <property type="project" value="InterPro"/>
</dbReference>
<feature type="region of interest" description="Disordered" evidence="1">
    <location>
        <begin position="1"/>
        <end position="152"/>
    </location>
</feature>
<dbReference type="Proteomes" id="UP000054560">
    <property type="component" value="Unassembled WGS sequence"/>
</dbReference>
<evidence type="ECO:0000313" key="3">
    <source>
        <dbReference type="EMBL" id="KNC71535.1"/>
    </source>
</evidence>